<dbReference type="EMBL" id="LJOY01000015">
    <property type="protein sequence ID" value="OBQ26158.1"/>
    <property type="molecule type" value="Genomic_DNA"/>
</dbReference>
<organism evidence="1 2">
    <name type="scientific">Aphanizomenon flos-aquae LD13</name>
    <dbReference type="NCBI Taxonomy" id="1710894"/>
    <lineage>
        <taxon>Bacteria</taxon>
        <taxon>Bacillati</taxon>
        <taxon>Cyanobacteriota</taxon>
        <taxon>Cyanophyceae</taxon>
        <taxon>Nostocales</taxon>
        <taxon>Aphanizomenonaceae</taxon>
        <taxon>Aphanizomenon</taxon>
    </lineage>
</organism>
<protein>
    <submittedName>
        <fullName evidence="1">Uncharacterized protein</fullName>
    </submittedName>
</protein>
<dbReference type="Proteomes" id="UP000092382">
    <property type="component" value="Unassembled WGS sequence"/>
</dbReference>
<evidence type="ECO:0000313" key="1">
    <source>
        <dbReference type="EMBL" id="OBQ26158.1"/>
    </source>
</evidence>
<dbReference type="CDD" id="cd14279">
    <property type="entry name" value="CUE"/>
    <property type="match status" value="1"/>
</dbReference>
<accession>A0A1B7VZ05</accession>
<dbReference type="AlphaFoldDB" id="A0A1B7VZ05"/>
<reference evidence="1 2" key="1">
    <citation type="submission" date="2015-09" db="EMBL/GenBank/DDBJ databases">
        <title>Whole genome shotgun sequence assembly of Aphanizomenon flos-aquae UKL13.</title>
        <authorList>
            <person name="Driscoll C."/>
        </authorList>
    </citation>
    <scope>NUCLEOTIDE SEQUENCE [LARGE SCALE GENOMIC DNA]</scope>
    <source>
        <strain evidence="1">MDT13</strain>
    </source>
</reference>
<name>A0A1B7VZ05_APHFL</name>
<proteinExistence type="predicted"/>
<dbReference type="PATRIC" id="fig|1710894.3.peg.2858"/>
<dbReference type="STRING" id="1803587.GCA_001593825_03793"/>
<gene>
    <name evidence="1" type="ORF">AN481_06635</name>
</gene>
<evidence type="ECO:0000313" key="2">
    <source>
        <dbReference type="Proteomes" id="UP000092382"/>
    </source>
</evidence>
<sequence>MQITSNEIQAMRELMPDYNPGLEAMDHLERNNGDVERAFEDLWQAKNGQAMMGGDRSLLQITLKALRNELCGDDGFRGQIREYTRNPGSSPLLTGVIVSLVGLASSSGLPLDPAIATVIVLYILKIGVNIFCDYTEPPAASGGTLPPAP</sequence>
<comment type="caution">
    <text evidence="1">The sequence shown here is derived from an EMBL/GenBank/DDBJ whole genome shotgun (WGS) entry which is preliminary data.</text>
</comment>